<comment type="caution">
    <text evidence="10">The sequence shown here is derived from an EMBL/GenBank/DDBJ whole genome shotgun (WGS) entry which is preliminary data.</text>
</comment>
<feature type="transmembrane region" description="Helical" evidence="9">
    <location>
        <begin position="14"/>
        <end position="32"/>
    </location>
</feature>
<evidence type="ECO:0000256" key="8">
    <source>
        <dbReference type="ARBA" id="ARBA00023136"/>
    </source>
</evidence>
<comment type="subcellular location">
    <subcellularLocation>
        <location evidence="1 9">Cell membrane</location>
        <topology evidence="1 9">Multi-pass membrane protein</topology>
    </subcellularLocation>
</comment>
<dbReference type="InterPro" id="IPR001463">
    <property type="entry name" value="Na/Ala_symport"/>
</dbReference>
<dbReference type="PRINTS" id="PR00175">
    <property type="entry name" value="NAALASMPORT"/>
</dbReference>
<sequence length="497" mass="53584">MELLNSIVGSIDDVIWYPMFVILIGVGLYLTIRTRFVQFRRFPEMFRILGEPSGKDADGRTQISSFRAFTISAASRVGTANIAGVALAISIGGPGAVFWMWVIASVGAASAFVESLLAQLYKHPGKEAYVGGPAYYMQRGLKARWMGVAFAVIICLTYGFVFNSVQTNSIADAISQSTAHFNEGLASSAGLKIVLGIVLAALTGFIIYGGVRSISAITQILVPVMAVMYVGLGLLVVILNINLVPSVFLQIIQGAFGFKEFVTGGLMGVIMQGVRRGLFSNEAGMGSAPNAGATAAVSHPAKQGFVQSLGVYFDTILVCSITAFIVLLSQPSFGDEAAGASLTQSALASQLGGWAVHFLTVAIFLFAFSSVIGNYYYGESNIQFLTERTWVLQVYRALVMLFVFIGTVAALDLVWTLADVFMAVMAFLNLIAIFLLAGVATKVLKNYDRQRKEGKEPIFHASDLPEITGLETWDGGDEVTTRQFWIDHETLRRAAKK</sequence>
<dbReference type="GO" id="GO:0005283">
    <property type="term" value="F:amino acid:sodium symporter activity"/>
    <property type="evidence" value="ECO:0007669"/>
    <property type="project" value="InterPro"/>
</dbReference>
<keyword evidence="7 9" id="KW-1133">Transmembrane helix</keyword>
<dbReference type="AlphaFoldDB" id="A0A7K1LKN4"/>
<accession>A0A7K1LKN4</accession>
<feature type="transmembrane region" description="Helical" evidence="9">
    <location>
        <begin position="311"/>
        <end position="334"/>
    </location>
</feature>
<feature type="transmembrane region" description="Helical" evidence="9">
    <location>
        <begin position="145"/>
        <end position="165"/>
    </location>
</feature>
<keyword evidence="11" id="KW-1185">Reference proteome</keyword>
<feature type="transmembrane region" description="Helical" evidence="9">
    <location>
        <begin position="185"/>
        <end position="208"/>
    </location>
</feature>
<gene>
    <name evidence="10" type="ORF">GMA10_11175</name>
</gene>
<dbReference type="Proteomes" id="UP000462152">
    <property type="component" value="Unassembled WGS sequence"/>
</dbReference>
<dbReference type="Gene3D" id="1.20.1740.10">
    <property type="entry name" value="Amino acid/polyamine transporter I"/>
    <property type="match status" value="1"/>
</dbReference>
<keyword evidence="8 9" id="KW-0472">Membrane</keyword>
<dbReference type="PANTHER" id="PTHR30330">
    <property type="entry name" value="AGSS FAMILY TRANSPORTER, SODIUM-ALANINE"/>
    <property type="match status" value="1"/>
</dbReference>
<dbReference type="GO" id="GO:0005886">
    <property type="term" value="C:plasma membrane"/>
    <property type="evidence" value="ECO:0007669"/>
    <property type="project" value="UniProtKB-SubCell"/>
</dbReference>
<dbReference type="FunFam" id="1.20.1740.10:FF:000004">
    <property type="entry name" value="Sodium:alanine symporter family protein"/>
    <property type="match status" value="1"/>
</dbReference>
<protein>
    <submittedName>
        <fullName evidence="10">Amino acid carrier protein</fullName>
    </submittedName>
</protein>
<evidence type="ECO:0000256" key="1">
    <source>
        <dbReference type="ARBA" id="ARBA00004651"/>
    </source>
</evidence>
<evidence type="ECO:0000313" key="10">
    <source>
        <dbReference type="EMBL" id="MUN55764.1"/>
    </source>
</evidence>
<proteinExistence type="inferred from homology"/>
<feature type="transmembrane region" description="Helical" evidence="9">
    <location>
        <begin position="73"/>
        <end position="92"/>
    </location>
</feature>
<name>A0A7K1LKN4_9MICC</name>
<feature type="transmembrane region" description="Helical" evidence="9">
    <location>
        <begin position="397"/>
        <end position="415"/>
    </location>
</feature>
<evidence type="ECO:0000256" key="9">
    <source>
        <dbReference type="RuleBase" id="RU363064"/>
    </source>
</evidence>
<organism evidence="10 11">
    <name type="scientific">Rothia koreensis</name>
    <dbReference type="NCBI Taxonomy" id="592378"/>
    <lineage>
        <taxon>Bacteria</taxon>
        <taxon>Bacillati</taxon>
        <taxon>Actinomycetota</taxon>
        <taxon>Actinomycetes</taxon>
        <taxon>Micrococcales</taxon>
        <taxon>Micrococcaceae</taxon>
        <taxon>Rothia</taxon>
    </lineage>
</organism>
<reference evidence="10 11" key="1">
    <citation type="submission" date="2019-12" db="EMBL/GenBank/DDBJ databases">
        <authorList>
            <person name="Li J."/>
            <person name="Shi Y."/>
            <person name="Xu G."/>
            <person name="Xiao D."/>
            <person name="Ran X."/>
        </authorList>
    </citation>
    <scope>NUCLEOTIDE SEQUENCE [LARGE SCALE GENOMIC DNA]</scope>
    <source>
        <strain evidence="10 11">JCM 15915</strain>
    </source>
</reference>
<keyword evidence="5 9" id="KW-0812">Transmembrane</keyword>
<feature type="transmembrane region" description="Helical" evidence="9">
    <location>
        <begin position="421"/>
        <end position="444"/>
    </location>
</feature>
<evidence type="ECO:0000256" key="5">
    <source>
        <dbReference type="ARBA" id="ARBA00022692"/>
    </source>
</evidence>
<dbReference type="Pfam" id="PF01235">
    <property type="entry name" value="Na_Ala_symp"/>
    <property type="match status" value="1"/>
</dbReference>
<dbReference type="PANTHER" id="PTHR30330:SF1">
    <property type="entry name" value="AMINO-ACID CARRIER PROTEIN ALST"/>
    <property type="match status" value="1"/>
</dbReference>
<evidence type="ECO:0000313" key="11">
    <source>
        <dbReference type="Proteomes" id="UP000462152"/>
    </source>
</evidence>
<evidence type="ECO:0000256" key="4">
    <source>
        <dbReference type="ARBA" id="ARBA00022475"/>
    </source>
</evidence>
<evidence type="ECO:0000256" key="3">
    <source>
        <dbReference type="ARBA" id="ARBA00022448"/>
    </source>
</evidence>
<feature type="transmembrane region" description="Helical" evidence="9">
    <location>
        <begin position="220"/>
        <end position="241"/>
    </location>
</feature>
<keyword evidence="3 9" id="KW-0813">Transport</keyword>
<feature type="transmembrane region" description="Helical" evidence="9">
    <location>
        <begin position="354"/>
        <end position="377"/>
    </location>
</feature>
<dbReference type="EMBL" id="WOGT01000008">
    <property type="protein sequence ID" value="MUN55764.1"/>
    <property type="molecule type" value="Genomic_DNA"/>
</dbReference>
<evidence type="ECO:0000256" key="7">
    <source>
        <dbReference type="ARBA" id="ARBA00022989"/>
    </source>
</evidence>
<evidence type="ECO:0000256" key="6">
    <source>
        <dbReference type="ARBA" id="ARBA00022847"/>
    </source>
</evidence>
<dbReference type="RefSeq" id="WP_129315619.1">
    <property type="nucleotide sequence ID" value="NZ_CP197643.1"/>
</dbReference>
<keyword evidence="6 9" id="KW-0769">Symport</keyword>
<comment type="similarity">
    <text evidence="2 9">Belongs to the alanine or glycine:cation symporter (AGCS) (TC 2.A.25) family.</text>
</comment>
<evidence type="ECO:0000256" key="2">
    <source>
        <dbReference type="ARBA" id="ARBA00009261"/>
    </source>
</evidence>
<keyword evidence="4 9" id="KW-1003">Cell membrane</keyword>
<dbReference type="OrthoDB" id="9806926at2"/>
<dbReference type="NCBIfam" id="TIGR00835">
    <property type="entry name" value="agcS"/>
    <property type="match status" value="1"/>
</dbReference>